<proteinExistence type="predicted"/>
<feature type="region of interest" description="Disordered" evidence="1">
    <location>
        <begin position="1"/>
        <end position="136"/>
    </location>
</feature>
<name>A0A6A6T172_9PLEO</name>
<dbReference type="Proteomes" id="UP000799324">
    <property type="component" value="Unassembled WGS sequence"/>
</dbReference>
<evidence type="ECO:0000256" key="1">
    <source>
        <dbReference type="SAM" id="MobiDB-lite"/>
    </source>
</evidence>
<accession>A0A6A6T172</accession>
<evidence type="ECO:0000313" key="3">
    <source>
        <dbReference type="Proteomes" id="UP000799324"/>
    </source>
</evidence>
<feature type="compositionally biased region" description="Low complexity" evidence="1">
    <location>
        <begin position="98"/>
        <end position="119"/>
    </location>
</feature>
<feature type="region of interest" description="Disordered" evidence="1">
    <location>
        <begin position="155"/>
        <end position="347"/>
    </location>
</feature>
<keyword evidence="3" id="KW-1185">Reference proteome</keyword>
<dbReference type="OrthoDB" id="3799546at2759"/>
<feature type="compositionally biased region" description="Basic and acidic residues" evidence="1">
    <location>
        <begin position="857"/>
        <end position="871"/>
    </location>
</feature>
<protein>
    <submittedName>
        <fullName evidence="2">Uncharacterized protein</fullName>
    </submittedName>
</protein>
<feature type="compositionally biased region" description="Basic and acidic residues" evidence="1">
    <location>
        <begin position="39"/>
        <end position="61"/>
    </location>
</feature>
<reference evidence="2" key="1">
    <citation type="journal article" date="2020" name="Stud. Mycol.">
        <title>101 Dothideomycetes genomes: a test case for predicting lifestyles and emergence of pathogens.</title>
        <authorList>
            <person name="Haridas S."/>
            <person name="Albert R."/>
            <person name="Binder M."/>
            <person name="Bloem J."/>
            <person name="Labutti K."/>
            <person name="Salamov A."/>
            <person name="Andreopoulos B."/>
            <person name="Baker S."/>
            <person name="Barry K."/>
            <person name="Bills G."/>
            <person name="Bluhm B."/>
            <person name="Cannon C."/>
            <person name="Castanera R."/>
            <person name="Culley D."/>
            <person name="Daum C."/>
            <person name="Ezra D."/>
            <person name="Gonzalez J."/>
            <person name="Henrissat B."/>
            <person name="Kuo A."/>
            <person name="Liang C."/>
            <person name="Lipzen A."/>
            <person name="Lutzoni F."/>
            <person name="Magnuson J."/>
            <person name="Mondo S."/>
            <person name="Nolan M."/>
            <person name="Ohm R."/>
            <person name="Pangilinan J."/>
            <person name="Park H.-J."/>
            <person name="Ramirez L."/>
            <person name="Alfaro M."/>
            <person name="Sun H."/>
            <person name="Tritt A."/>
            <person name="Yoshinaga Y."/>
            <person name="Zwiers L.-H."/>
            <person name="Turgeon B."/>
            <person name="Goodwin S."/>
            <person name="Spatafora J."/>
            <person name="Crous P."/>
            <person name="Grigoriev I."/>
        </authorList>
    </citation>
    <scope>NUCLEOTIDE SEQUENCE</scope>
    <source>
        <strain evidence="2">CBS 122681</strain>
    </source>
</reference>
<feature type="compositionally biased region" description="Basic residues" evidence="1">
    <location>
        <begin position="326"/>
        <end position="338"/>
    </location>
</feature>
<dbReference type="AlphaFoldDB" id="A0A6A6T172"/>
<organism evidence="2 3">
    <name type="scientific">Lophiostoma macrostomum CBS 122681</name>
    <dbReference type="NCBI Taxonomy" id="1314788"/>
    <lineage>
        <taxon>Eukaryota</taxon>
        <taxon>Fungi</taxon>
        <taxon>Dikarya</taxon>
        <taxon>Ascomycota</taxon>
        <taxon>Pezizomycotina</taxon>
        <taxon>Dothideomycetes</taxon>
        <taxon>Pleosporomycetidae</taxon>
        <taxon>Pleosporales</taxon>
        <taxon>Lophiostomataceae</taxon>
        <taxon>Lophiostoma</taxon>
    </lineage>
</organism>
<feature type="compositionally biased region" description="Polar residues" evidence="1">
    <location>
        <begin position="887"/>
        <end position="898"/>
    </location>
</feature>
<evidence type="ECO:0000313" key="2">
    <source>
        <dbReference type="EMBL" id="KAF2652911.1"/>
    </source>
</evidence>
<feature type="region of interest" description="Disordered" evidence="1">
    <location>
        <begin position="809"/>
        <end position="907"/>
    </location>
</feature>
<feature type="compositionally biased region" description="Acidic residues" evidence="1">
    <location>
        <begin position="810"/>
        <end position="844"/>
    </location>
</feature>
<feature type="compositionally biased region" description="Acidic residues" evidence="1">
    <location>
        <begin position="283"/>
        <end position="315"/>
    </location>
</feature>
<dbReference type="EMBL" id="MU004391">
    <property type="protein sequence ID" value="KAF2652911.1"/>
    <property type="molecule type" value="Genomic_DNA"/>
</dbReference>
<sequence length="907" mass="101738">MPPKRKADSDPLEDAAQGSGSDAPAAKRKREAAPGIYKDVMDRSYPEYIDRQTGKFIRKGDQPAPDAPTDHELAGTAAQRANKSGQKRQKKSLDAVSGAVQSNQAGVAVGAAQSSSLAGLEQERSQQPDALHTPITTSLVLGSKTAATAKSTDPLAVSVQAGHHPGASLPQKPKSQFKLPASRVPAHKSRASPAIGGDQATAFVPQPPQTPGNIKGVTLPNRDRWTYVLNSRSEPRKQVVRKPQKPSPPQASNSGHTVADIVPESSQTNQPAGSKDRLALDQDAAEDGGEEWVLGDDESDDDADGGLDEDDEEDSDRERPAVPPKPGRKSKNNAKPKKPKESEEERWRQVHFVIRTRDNNRPDPLGTHSETTGKMPYSQVASLYNSEFNKHVTHAAIEKRYRLAKDKYCRRYPEYPKDIIYRKPQPRNMGVAASHKIKITQDGQMEEFEDEEVSDPLAFLTAEELVEEKRKRLWRNGYGACKPPREITEAADIHNYFNLKRPIEPKEHEKWTTITALNAHQHPVGSVDVLTKDIRNNSLFYRENLQQVLSMDNAMIGVTRTTLTRYVDCISPQLRGKLPEYDFSLSRFRREDGSVQREPCVEKINWTMGALVDLYCVASELVDNHVRMLVLAHWLMLAKENRMPELDVEELSRLFRSIQDTDPGRHFWVDYIYFNQSTTAGVQWLQDMMIPENGWHYDFVSMMHARIKDDLLQPAWLEDQDPDAPPFCSTYHIHPHDLKVCKEGCELQPTYQCWVIAERILRAAQRDAPGELPDHLKPSRAKGADEKAITALANDFFYTLEDVERQVDDGNLEDGDFDDHVDDNEPDDGQQDHDMDDDSSDESLDERQEYDYNDEEKDAKPGETAQDRLKQLFESMNPVERRGPGRSRNNPVEVNGSNGPVAPAAIA</sequence>
<gene>
    <name evidence="2" type="ORF">K491DRAFT_27031</name>
</gene>